<proteinExistence type="predicted"/>
<feature type="chain" id="PRO_5015475261" description="DUF481 domain-containing protein" evidence="1">
    <location>
        <begin position="20"/>
        <end position="303"/>
    </location>
</feature>
<dbReference type="Pfam" id="PF04338">
    <property type="entry name" value="DUF481"/>
    <property type="match status" value="1"/>
</dbReference>
<evidence type="ECO:0008006" key="4">
    <source>
        <dbReference type="Google" id="ProtNLM"/>
    </source>
</evidence>
<dbReference type="Proteomes" id="UP000244162">
    <property type="component" value="Unassembled WGS sequence"/>
</dbReference>
<evidence type="ECO:0000256" key="1">
    <source>
        <dbReference type="SAM" id="SignalP"/>
    </source>
</evidence>
<feature type="signal peptide" evidence="1">
    <location>
        <begin position="1"/>
        <end position="19"/>
    </location>
</feature>
<reference evidence="2 3" key="1">
    <citation type="submission" date="2017-09" db="EMBL/GenBank/DDBJ databases">
        <title>Sphingomonas panjinensis sp.nov., isolated from oil-contaminated soil.</title>
        <authorList>
            <person name="Wang L."/>
            <person name="Chen L."/>
        </authorList>
    </citation>
    <scope>NUCLEOTIDE SEQUENCE [LARGE SCALE GENOMIC DNA]</scope>
    <source>
        <strain evidence="2 3">FW-11</strain>
    </source>
</reference>
<dbReference type="RefSeq" id="WP_107968297.1">
    <property type="nucleotide sequence ID" value="NZ_NWBU01000010.1"/>
</dbReference>
<evidence type="ECO:0000313" key="2">
    <source>
        <dbReference type="EMBL" id="PTQ09945.1"/>
    </source>
</evidence>
<keyword evidence="1" id="KW-0732">Signal</keyword>
<dbReference type="EMBL" id="NWBU01000010">
    <property type="protein sequence ID" value="PTQ09945.1"/>
    <property type="molecule type" value="Genomic_DNA"/>
</dbReference>
<dbReference type="InterPro" id="IPR007433">
    <property type="entry name" value="DUF481"/>
</dbReference>
<protein>
    <recommendedName>
        <fullName evidence="4">DUF481 domain-containing protein</fullName>
    </recommendedName>
</protein>
<dbReference type="AlphaFoldDB" id="A0A2T5FVZ2"/>
<evidence type="ECO:0000313" key="3">
    <source>
        <dbReference type="Proteomes" id="UP000244162"/>
    </source>
</evidence>
<sequence>MKFWFSAVPPLLLAAPAHAQLAEPVRAMIESAYSTGNDATIAAVVSTAKQTNPDDIAEINRMAAGYAALLENVRLKEREANEARIAAAGFLEIWKGEVEFGASRATGNTRNLGVYGAANLTRDALQWRQKLNARVEIQTTNGETTTERALLAYQPNYKFDERLYVYGIGQYEHDRFLGYTDRYTLGAGIGYSLIQKPRLKMDFEGGPAIRHTKFVETGGQTTPAARASVVTKWTITPTLILAQSASLYIEKENSNASATASLDTKLLGALKARFSYNVLHERDALESRKETDTVSRATLVYSF</sequence>
<comment type="caution">
    <text evidence="2">The sequence shown here is derived from an EMBL/GenBank/DDBJ whole genome shotgun (WGS) entry which is preliminary data.</text>
</comment>
<keyword evidence="3" id="KW-1185">Reference proteome</keyword>
<organism evidence="2 3">
    <name type="scientific">Sphingomonas oleivorans</name>
    <dbReference type="NCBI Taxonomy" id="1735121"/>
    <lineage>
        <taxon>Bacteria</taxon>
        <taxon>Pseudomonadati</taxon>
        <taxon>Pseudomonadota</taxon>
        <taxon>Alphaproteobacteria</taxon>
        <taxon>Sphingomonadales</taxon>
        <taxon>Sphingomonadaceae</taxon>
        <taxon>Sphingomonas</taxon>
    </lineage>
</organism>
<gene>
    <name evidence="2" type="ORF">CLG96_12375</name>
</gene>
<accession>A0A2T5FVZ2</accession>
<dbReference type="OrthoDB" id="7341471at2"/>
<name>A0A2T5FVZ2_9SPHN</name>